<dbReference type="EMBL" id="CAXAMM010005780">
    <property type="protein sequence ID" value="CAK9008577.1"/>
    <property type="molecule type" value="Genomic_DNA"/>
</dbReference>
<evidence type="ECO:0000313" key="6">
    <source>
        <dbReference type="Proteomes" id="UP001642464"/>
    </source>
</evidence>
<evidence type="ECO:0000259" key="3">
    <source>
        <dbReference type="PROSITE" id="PS50081"/>
    </source>
</evidence>
<evidence type="ECO:0000313" key="4">
    <source>
        <dbReference type="EMBL" id="CAK9008577.1"/>
    </source>
</evidence>
<dbReference type="Pfam" id="PF03747">
    <property type="entry name" value="ADP_ribosyl_GH"/>
    <property type="match status" value="1"/>
</dbReference>
<dbReference type="SUPFAM" id="SSF101478">
    <property type="entry name" value="ADP-ribosylglycohydrolase"/>
    <property type="match status" value="1"/>
</dbReference>
<reference evidence="5 6" key="1">
    <citation type="submission" date="2024-02" db="EMBL/GenBank/DDBJ databases">
        <authorList>
            <person name="Chen Y."/>
            <person name="Shah S."/>
            <person name="Dougan E. K."/>
            <person name="Thang M."/>
            <person name="Chan C."/>
        </authorList>
    </citation>
    <scope>NUCLEOTIDE SEQUENCE [LARGE SCALE GENOMIC DNA]</scope>
</reference>
<evidence type="ECO:0000313" key="5">
    <source>
        <dbReference type="EMBL" id="CAK9009069.1"/>
    </source>
</evidence>
<dbReference type="InterPro" id="IPR016024">
    <property type="entry name" value="ARM-type_fold"/>
</dbReference>
<name>A0ABP0J4B1_9DINO</name>
<organism evidence="5 6">
    <name type="scientific">Durusdinium trenchii</name>
    <dbReference type="NCBI Taxonomy" id="1381693"/>
    <lineage>
        <taxon>Eukaryota</taxon>
        <taxon>Sar</taxon>
        <taxon>Alveolata</taxon>
        <taxon>Dinophyceae</taxon>
        <taxon>Suessiales</taxon>
        <taxon>Symbiodiniaceae</taxon>
        <taxon>Durusdinium</taxon>
    </lineage>
</organism>
<evidence type="ECO:0000256" key="1">
    <source>
        <dbReference type="ARBA" id="ARBA00022723"/>
    </source>
</evidence>
<dbReference type="InterPro" id="IPR002219">
    <property type="entry name" value="PKC_DAG/PE"/>
</dbReference>
<comment type="caution">
    <text evidence="5">The sequence shown here is derived from an EMBL/GenBank/DDBJ whole genome shotgun (WGS) entry which is preliminary data.</text>
</comment>
<evidence type="ECO:0000256" key="2">
    <source>
        <dbReference type="ARBA" id="ARBA00022833"/>
    </source>
</evidence>
<keyword evidence="1" id="KW-0479">Metal-binding</keyword>
<gene>
    <name evidence="5" type="ORF">SCF082_LOCUS10141</name>
    <name evidence="4" type="ORF">SCF082_LOCUS9925</name>
</gene>
<dbReference type="PANTHER" id="PTHR16222">
    <property type="entry name" value="ADP-RIBOSYLGLYCOHYDROLASE"/>
    <property type="match status" value="1"/>
</dbReference>
<keyword evidence="2" id="KW-0862">Zinc</keyword>
<proteinExistence type="predicted"/>
<keyword evidence="6" id="KW-1185">Reference proteome</keyword>
<dbReference type="InterPro" id="IPR011989">
    <property type="entry name" value="ARM-like"/>
</dbReference>
<dbReference type="PANTHER" id="PTHR16222:SF28">
    <property type="entry name" value="ADP-RIBOSYLGLYCOHYDROLASE"/>
    <property type="match status" value="1"/>
</dbReference>
<dbReference type="InterPro" id="IPR005502">
    <property type="entry name" value="Ribosyl_crysJ1"/>
</dbReference>
<dbReference type="Proteomes" id="UP001642464">
    <property type="component" value="Unassembled WGS sequence"/>
</dbReference>
<dbReference type="InterPro" id="IPR050792">
    <property type="entry name" value="ADP-ribosylglycohydrolase"/>
</dbReference>
<dbReference type="Gene3D" id="3.30.60.20">
    <property type="match status" value="1"/>
</dbReference>
<dbReference type="SUPFAM" id="SSF57889">
    <property type="entry name" value="Cysteine-rich domain"/>
    <property type="match status" value="1"/>
</dbReference>
<accession>A0ABP0J4B1</accession>
<dbReference type="InterPro" id="IPR036705">
    <property type="entry name" value="Ribosyl_crysJ1_sf"/>
</dbReference>
<dbReference type="SUPFAM" id="SSF48371">
    <property type="entry name" value="ARM repeat"/>
    <property type="match status" value="1"/>
</dbReference>
<feature type="domain" description="Phorbol-ester/DAG-type" evidence="3">
    <location>
        <begin position="464"/>
        <end position="514"/>
    </location>
</feature>
<dbReference type="Gene3D" id="1.25.10.10">
    <property type="entry name" value="Leucine-rich Repeat Variant"/>
    <property type="match status" value="2"/>
</dbReference>
<dbReference type="InterPro" id="IPR046349">
    <property type="entry name" value="C1-like_sf"/>
</dbReference>
<protein>
    <submittedName>
        <fullName evidence="5">Uncharacterized protein MJ1187</fullName>
    </submittedName>
</protein>
<dbReference type="Gene3D" id="1.10.4080.10">
    <property type="entry name" value="ADP-ribosylation/Crystallin J1"/>
    <property type="match status" value="1"/>
</dbReference>
<dbReference type="EMBL" id="CAXAMM010005891">
    <property type="protein sequence ID" value="CAK9009069.1"/>
    <property type="molecule type" value="Genomic_DNA"/>
</dbReference>
<sequence>MGTTPSVQEDLQNLKKFPAKNSSRRQAFQRLQQSLVSRLGTAELLSVVAQVERLRFELWQAPPSGATRLPPQVLADRVRGTVFGAALGDAAGLATEFLSHAEAVDFYGPKADFQPGREVFPDEHRMMWCAGDWTDDTDQQVLLMQSLLNTKGHADPCDFAARLASWRTSGFPELGDQSAAGLGQTTKLVLNDPDFTSAPHKAAAAHSSKTPSNGGVMRTAVAGIPHFWDEDTVCAAADSFCRTTHADPRCVASCLVVALCVSRLLRGEDTEDIMESVARPAMAKARAECALSEEWDEEMQRHAEGELSDLNLDERKTIGYTFKCLGAGLWALRSSGSFESVLNQLILAAGDADTNGTVAGALLGCRLGFSQLPKDWIAGMPYSSWLEAYVQKVLFMLRLREASLAREELTIFGAEVMLGAVCANRGGLLVADDVVESTDLQSDERSGVPRPSQPRTCKINWESMHDDVVVNLMSPAWCADCGTLLVGVLQQSLQCKVCKRLSCERCSRTQPCLARSLLHFVASGAKELPPTMRVLCMDLGVILVLAHDHPEAIAYSAEELWRNTAFIRGLVQLADGNESPALGQEVARQLSMRKKPDREFAMHVLTALVQEASVSELAIGFAIDLLRTVAEGNSGAFSSVKESLKHGSPIVRAAAVKTLAYLATTCGYKCSAVLCQRLRDPDAKVRCAATSVLPQLDLEDRAKTGALVTCMQDGNPSVRKAALASLTQCGVEADSRCRSAVSHALQDKDPSVREEAWSTLLGFNEASCAGILVLLARSHRLDDSTRKRLVQTMRALLMSRRPESIEVVATALAGGSWWLRLAMCDSFYEYLSSSEPKVRAKAVSAVDSLADRTDNKAAAALAARLQDAEAKVAEAAWAAIRKRLEDADPDVNRVWLEEIRCRDLNPKVHAEVIRLVLQNLTEHSWLIQMAATRALQLQQPAESREVLKVVYDFREDSNPSVREYAEEVYDHLVGNTLGDITEPEADAICRALSGKSF</sequence>
<dbReference type="PROSITE" id="PS50081">
    <property type="entry name" value="ZF_DAG_PE_2"/>
    <property type="match status" value="1"/>
</dbReference>
<dbReference type="Pfam" id="PF13646">
    <property type="entry name" value="HEAT_2"/>
    <property type="match status" value="1"/>
</dbReference>